<dbReference type="Gene3D" id="3.10.450.10">
    <property type="match status" value="1"/>
</dbReference>
<dbReference type="InterPro" id="IPR000010">
    <property type="entry name" value="Cystatin_dom"/>
</dbReference>
<proteinExistence type="predicted"/>
<dbReference type="PANTHER" id="PTHR47010">
    <property type="entry name" value="CYSTATIN-8-RELATED"/>
    <property type="match status" value="1"/>
</dbReference>
<dbReference type="PANTHER" id="PTHR47010:SF2">
    <property type="entry name" value="CYSTATIN-13"/>
    <property type="match status" value="1"/>
</dbReference>
<feature type="chain" id="PRO_5043859117" evidence="1">
    <location>
        <begin position="20"/>
        <end position="103"/>
    </location>
</feature>
<name>A0AAX6SNK9_HETGA</name>
<gene>
    <name evidence="4" type="primary">LOC101704414</name>
</gene>
<dbReference type="InterPro" id="IPR046350">
    <property type="entry name" value="Cystatin_sf"/>
</dbReference>
<evidence type="ECO:0000259" key="2">
    <source>
        <dbReference type="Pfam" id="PF00031"/>
    </source>
</evidence>
<dbReference type="Pfam" id="PF00031">
    <property type="entry name" value="Cystatin"/>
    <property type="match status" value="1"/>
</dbReference>
<keyword evidence="3" id="KW-1185">Reference proteome</keyword>
<dbReference type="InterPro" id="IPR052691">
    <property type="entry name" value="Sperm_Mat_Cystatin"/>
</dbReference>
<feature type="domain" description="Cystatin" evidence="2">
    <location>
        <begin position="42"/>
        <end position="78"/>
    </location>
</feature>
<dbReference type="SUPFAM" id="SSF54403">
    <property type="entry name" value="Cystatin/monellin"/>
    <property type="match status" value="1"/>
</dbReference>
<sequence>MARLCQALLLLTITVTLESSTVQAWGSPKVVRPFQDISSSYVYVQQAVWYAKKEYNKANKDKYSFRVVEILKSQEQEVFCIFIVRSKPWKFELSMLKKQCKDA</sequence>
<evidence type="ECO:0000256" key="1">
    <source>
        <dbReference type="SAM" id="SignalP"/>
    </source>
</evidence>
<feature type="signal peptide" evidence="1">
    <location>
        <begin position="1"/>
        <end position="19"/>
    </location>
</feature>
<dbReference type="RefSeq" id="XP_021110522.1">
    <property type="nucleotide sequence ID" value="XM_021254863.1"/>
</dbReference>
<dbReference type="Proteomes" id="UP000694906">
    <property type="component" value="Unplaced"/>
</dbReference>
<evidence type="ECO:0000313" key="3">
    <source>
        <dbReference type="Proteomes" id="UP000694906"/>
    </source>
</evidence>
<reference evidence="4" key="1">
    <citation type="submission" date="2025-08" db="UniProtKB">
        <authorList>
            <consortium name="RefSeq"/>
        </authorList>
    </citation>
    <scope>IDENTIFICATION</scope>
</reference>
<accession>A0AAX6SNK9</accession>
<protein>
    <submittedName>
        <fullName evidence="4">Cystatin-13-like isoform X2</fullName>
    </submittedName>
</protein>
<dbReference type="GeneID" id="101704414"/>
<dbReference type="GO" id="GO:0004869">
    <property type="term" value="F:cysteine-type endopeptidase inhibitor activity"/>
    <property type="evidence" value="ECO:0007669"/>
    <property type="project" value="InterPro"/>
</dbReference>
<dbReference type="AlphaFoldDB" id="A0AAX6SNK9"/>
<organism evidence="3 4">
    <name type="scientific">Heterocephalus glaber</name>
    <name type="common">Naked mole rat</name>
    <dbReference type="NCBI Taxonomy" id="10181"/>
    <lineage>
        <taxon>Eukaryota</taxon>
        <taxon>Metazoa</taxon>
        <taxon>Chordata</taxon>
        <taxon>Craniata</taxon>
        <taxon>Vertebrata</taxon>
        <taxon>Euteleostomi</taxon>
        <taxon>Mammalia</taxon>
        <taxon>Eutheria</taxon>
        <taxon>Euarchontoglires</taxon>
        <taxon>Glires</taxon>
        <taxon>Rodentia</taxon>
        <taxon>Hystricomorpha</taxon>
        <taxon>Bathyergidae</taxon>
        <taxon>Heterocephalus</taxon>
    </lineage>
</organism>
<keyword evidence="1" id="KW-0732">Signal</keyword>
<evidence type="ECO:0000313" key="4">
    <source>
        <dbReference type="RefSeq" id="XP_021110522.1"/>
    </source>
</evidence>